<evidence type="ECO:0000256" key="1">
    <source>
        <dbReference type="SAM" id="SignalP"/>
    </source>
</evidence>
<feature type="signal peptide" evidence="1">
    <location>
        <begin position="1"/>
        <end position="24"/>
    </location>
</feature>
<evidence type="ECO:0000313" key="3">
    <source>
        <dbReference type="Proteomes" id="UP000240708"/>
    </source>
</evidence>
<evidence type="ECO:0000313" key="2">
    <source>
        <dbReference type="EMBL" id="PSL05049.1"/>
    </source>
</evidence>
<dbReference type="EMBL" id="PYGF01000004">
    <property type="protein sequence ID" value="PSL05049.1"/>
    <property type="molecule type" value="Genomic_DNA"/>
</dbReference>
<protein>
    <submittedName>
        <fullName evidence="2">Uncharacterized protein DUF4221</fullName>
    </submittedName>
</protein>
<dbReference type="PROSITE" id="PS51257">
    <property type="entry name" value="PROKAR_LIPOPROTEIN"/>
    <property type="match status" value="1"/>
</dbReference>
<name>A0A2P8E6F6_9BACT</name>
<gene>
    <name evidence="2" type="ORF">CLV48_104224</name>
</gene>
<keyword evidence="3" id="KW-1185">Reference proteome</keyword>
<organism evidence="2 3">
    <name type="scientific">Cecembia rubra</name>
    <dbReference type="NCBI Taxonomy" id="1485585"/>
    <lineage>
        <taxon>Bacteria</taxon>
        <taxon>Pseudomonadati</taxon>
        <taxon>Bacteroidota</taxon>
        <taxon>Cytophagia</taxon>
        <taxon>Cytophagales</taxon>
        <taxon>Cyclobacteriaceae</taxon>
        <taxon>Cecembia</taxon>
    </lineage>
</organism>
<dbReference type="AlphaFoldDB" id="A0A2P8E6F6"/>
<sequence length="382" mass="45201">MKRKLFFFSLLILFLSSSCSEKKAQFENLLGLPLPLKRFELRIDSLSSYKILYPQYVIENSKQKLITLNYNLNRLDFYELDEGSLEKSITYDPNLDFRKISGYSYVNKDSIFLINEVNDLFLTNYDGEIKSKINVKISSVFGKPHIIPGYLEPVISKSHIEIPNYFVAQKGIPSRVQFNDWAEESLKVGIQVEDDFVDGYYGIFEYLYWTYQQVGDFFYVNWPNLNEVYKYDLNWRLVEKINLSGNGDKNNRLIFKRGLLPEELRQKPSLSEMRDISSNYTSNFVFLNFLYNPYTNEFYRIVGHPIANNFLDIFQLDFENLERDYSIMVFDRDLKFKKEYAMPKGKYLIQYGAYFVTQNGLALQRENEETDDVAVFEVFKFD</sequence>
<proteinExistence type="predicted"/>
<keyword evidence="1" id="KW-0732">Signal</keyword>
<feature type="chain" id="PRO_5015107322" evidence="1">
    <location>
        <begin position="25"/>
        <end position="382"/>
    </location>
</feature>
<accession>A0A2P8E6F6</accession>
<dbReference type="OrthoDB" id="833180at2"/>
<dbReference type="Proteomes" id="UP000240708">
    <property type="component" value="Unassembled WGS sequence"/>
</dbReference>
<comment type="caution">
    <text evidence="2">The sequence shown here is derived from an EMBL/GenBank/DDBJ whole genome shotgun (WGS) entry which is preliminary data.</text>
</comment>
<reference evidence="2 3" key="1">
    <citation type="submission" date="2018-03" db="EMBL/GenBank/DDBJ databases">
        <title>Genomic Encyclopedia of Archaeal and Bacterial Type Strains, Phase II (KMG-II): from individual species to whole genera.</title>
        <authorList>
            <person name="Goeker M."/>
        </authorList>
    </citation>
    <scope>NUCLEOTIDE SEQUENCE [LARGE SCALE GENOMIC DNA]</scope>
    <source>
        <strain evidence="2 3">DSM 28057</strain>
    </source>
</reference>
<dbReference type="RefSeq" id="WP_106567081.1">
    <property type="nucleotide sequence ID" value="NZ_PYGF01000004.1"/>
</dbReference>